<evidence type="ECO:0000313" key="3">
    <source>
        <dbReference type="Proteomes" id="UP000196239"/>
    </source>
</evidence>
<dbReference type="EMBL" id="LN890280">
    <property type="protein sequence ID" value="CUR52334.1"/>
    <property type="molecule type" value="Genomic_DNA"/>
</dbReference>
<protein>
    <recommendedName>
        <fullName evidence="4">CbtB-domain containing protein</fullName>
    </recommendedName>
</protein>
<dbReference type="KEGG" id="ndv:NDEV_1572"/>
<sequence length="75" mass="8242">MVNTSQITKSQHAVPIIAAAVLFAIFGLGYFVVGFDQGQIFSIFEGQSAYAQMNGVGYMHEYTHDMRHASGFPCH</sequence>
<proteinExistence type="predicted"/>
<evidence type="ECO:0008006" key="4">
    <source>
        <dbReference type="Google" id="ProtNLM"/>
    </source>
</evidence>
<keyword evidence="1" id="KW-0472">Membrane</keyword>
<accession>A0A128A4Q2</accession>
<name>A0A128A4Q2_9ARCH</name>
<keyword evidence="1" id="KW-0812">Transmembrane</keyword>
<dbReference type="InterPro" id="IPR012667">
    <property type="entry name" value="CbtB_put"/>
</dbReference>
<organism evidence="2 3">
    <name type="scientific">Nitrosotalea devaniterrae</name>
    <dbReference type="NCBI Taxonomy" id="1078905"/>
    <lineage>
        <taxon>Archaea</taxon>
        <taxon>Nitrososphaerota</taxon>
        <taxon>Nitrososphaeria</taxon>
        <taxon>Nitrosotaleales</taxon>
        <taxon>Nitrosotaleaceae</taxon>
        <taxon>Nitrosotalea</taxon>
    </lineage>
</organism>
<gene>
    <name evidence="2" type="ORF">NDEV_1572</name>
</gene>
<feature type="transmembrane region" description="Helical" evidence="1">
    <location>
        <begin position="12"/>
        <end position="33"/>
    </location>
</feature>
<dbReference type="AlphaFoldDB" id="A0A128A4Q2"/>
<keyword evidence="1" id="KW-1133">Transmembrane helix</keyword>
<keyword evidence="3" id="KW-1185">Reference proteome</keyword>
<reference evidence="3" key="1">
    <citation type="submission" date="2015-10" db="EMBL/GenBank/DDBJ databases">
        <authorList>
            <person name="Lehtovirta-Morley L.E."/>
            <person name="Vieille C."/>
        </authorList>
    </citation>
    <scope>NUCLEOTIDE SEQUENCE [LARGE SCALE GENOMIC DNA]</scope>
</reference>
<evidence type="ECO:0000256" key="1">
    <source>
        <dbReference type="SAM" id="Phobius"/>
    </source>
</evidence>
<evidence type="ECO:0000313" key="2">
    <source>
        <dbReference type="EMBL" id="CUR52334.1"/>
    </source>
</evidence>
<dbReference type="Proteomes" id="UP000196239">
    <property type="component" value="Chromosome 1"/>
</dbReference>
<dbReference type="Pfam" id="PF09489">
    <property type="entry name" value="CbtB"/>
    <property type="match status" value="1"/>
</dbReference>